<evidence type="ECO:0008006" key="4">
    <source>
        <dbReference type="Google" id="ProtNLM"/>
    </source>
</evidence>
<dbReference type="EMBL" id="KN823465">
    <property type="protein sequence ID" value="KIO16903.1"/>
    <property type="molecule type" value="Genomic_DNA"/>
</dbReference>
<feature type="region of interest" description="Disordered" evidence="1">
    <location>
        <begin position="1"/>
        <end position="22"/>
    </location>
</feature>
<organism evidence="2 3">
    <name type="scientific">Tulasnella calospora MUT 4182</name>
    <dbReference type="NCBI Taxonomy" id="1051891"/>
    <lineage>
        <taxon>Eukaryota</taxon>
        <taxon>Fungi</taxon>
        <taxon>Dikarya</taxon>
        <taxon>Basidiomycota</taxon>
        <taxon>Agaricomycotina</taxon>
        <taxon>Agaricomycetes</taxon>
        <taxon>Cantharellales</taxon>
        <taxon>Tulasnellaceae</taxon>
        <taxon>Tulasnella</taxon>
    </lineage>
</organism>
<protein>
    <recommendedName>
        <fullName evidence="4">BTB domain-containing protein</fullName>
    </recommendedName>
</protein>
<dbReference type="AlphaFoldDB" id="A0A0C3K6B2"/>
<evidence type="ECO:0000313" key="3">
    <source>
        <dbReference type="Proteomes" id="UP000054248"/>
    </source>
</evidence>
<accession>A0A0C3K6B2</accession>
<sequence length="237" mass="26547">MSDPTVPDLPTERPSGRLQGLPHPDYCDRRNLFLQIDGTIYSIPLRLTSEHLADLAKGDGPDTPPGESVNDPLHLESISRHEMESFLDVMNASWIGGRPRLGEKGWAGALYTATKLGFHAYRESITNEMESTVRKLEALEMLGLAVRCQVKDWRSWAFQKLCERSGPLTGDEGQKLGVEATVSICGIREKLARKPKFPCKGHQCWWGVRKDMLGCQCTSCSYVLDMIKAEKPLNLEF</sequence>
<dbReference type="HOGENOM" id="CLU_047592_5_0_1"/>
<keyword evidence="3" id="KW-1185">Reference proteome</keyword>
<evidence type="ECO:0000256" key="1">
    <source>
        <dbReference type="SAM" id="MobiDB-lite"/>
    </source>
</evidence>
<reference evidence="3" key="2">
    <citation type="submission" date="2015-01" db="EMBL/GenBank/DDBJ databases">
        <title>Evolutionary Origins and Diversification of the Mycorrhizal Mutualists.</title>
        <authorList>
            <consortium name="DOE Joint Genome Institute"/>
            <consortium name="Mycorrhizal Genomics Consortium"/>
            <person name="Kohler A."/>
            <person name="Kuo A."/>
            <person name="Nagy L.G."/>
            <person name="Floudas D."/>
            <person name="Copeland A."/>
            <person name="Barry K.W."/>
            <person name="Cichocki N."/>
            <person name="Veneault-Fourrey C."/>
            <person name="LaButti K."/>
            <person name="Lindquist E.A."/>
            <person name="Lipzen A."/>
            <person name="Lundell T."/>
            <person name="Morin E."/>
            <person name="Murat C."/>
            <person name="Riley R."/>
            <person name="Ohm R."/>
            <person name="Sun H."/>
            <person name="Tunlid A."/>
            <person name="Henrissat B."/>
            <person name="Grigoriev I.V."/>
            <person name="Hibbett D.S."/>
            <person name="Martin F."/>
        </authorList>
    </citation>
    <scope>NUCLEOTIDE SEQUENCE [LARGE SCALE GENOMIC DNA]</scope>
    <source>
        <strain evidence="3">MUT 4182</strain>
    </source>
</reference>
<proteinExistence type="predicted"/>
<dbReference type="OrthoDB" id="2367075at2759"/>
<name>A0A0C3K6B2_9AGAM</name>
<dbReference type="STRING" id="1051891.A0A0C3K6B2"/>
<dbReference type="Proteomes" id="UP000054248">
    <property type="component" value="Unassembled WGS sequence"/>
</dbReference>
<evidence type="ECO:0000313" key="2">
    <source>
        <dbReference type="EMBL" id="KIO16903.1"/>
    </source>
</evidence>
<reference evidence="2 3" key="1">
    <citation type="submission" date="2014-04" db="EMBL/GenBank/DDBJ databases">
        <authorList>
            <consortium name="DOE Joint Genome Institute"/>
            <person name="Kuo A."/>
            <person name="Girlanda M."/>
            <person name="Perotto S."/>
            <person name="Kohler A."/>
            <person name="Nagy L.G."/>
            <person name="Floudas D."/>
            <person name="Copeland A."/>
            <person name="Barry K.W."/>
            <person name="Cichocki N."/>
            <person name="Veneault-Fourrey C."/>
            <person name="LaButti K."/>
            <person name="Lindquist E.A."/>
            <person name="Lipzen A."/>
            <person name="Lundell T."/>
            <person name="Morin E."/>
            <person name="Murat C."/>
            <person name="Sun H."/>
            <person name="Tunlid A."/>
            <person name="Henrissat B."/>
            <person name="Grigoriev I.V."/>
            <person name="Hibbett D.S."/>
            <person name="Martin F."/>
            <person name="Nordberg H.P."/>
            <person name="Cantor M.N."/>
            <person name="Hua S.X."/>
        </authorList>
    </citation>
    <scope>NUCLEOTIDE SEQUENCE [LARGE SCALE GENOMIC DNA]</scope>
    <source>
        <strain evidence="2 3">MUT 4182</strain>
    </source>
</reference>
<gene>
    <name evidence="2" type="ORF">M407DRAFT_33458</name>
</gene>